<reference evidence="3" key="1">
    <citation type="submission" date="2013-05" db="EMBL/GenBank/DDBJ databases">
        <title>Draft genome sequences of six wheat associated Fusarium spp. isolates.</title>
        <authorList>
            <person name="Moolhuijzen P.M."/>
            <person name="Manners J.M."/>
            <person name="Wilcox S."/>
            <person name="Bellgard M.I."/>
            <person name="Gardiner D.M."/>
        </authorList>
    </citation>
    <scope>NUCLEOTIDE SEQUENCE</scope>
    <source>
        <strain evidence="3">CS3069</strain>
    </source>
</reference>
<sequence>MAPHKVNFITGNANKLTEVKAILEPEIEVLSQPIDLEEVQGTLEGVTEYKCRRAAELVKGPVLVEDTALCYNALNGLPGVYMQVEIAVLKTQSADD</sequence>
<dbReference type="EMBL" id="CBMI010002005">
    <property type="protein sequence ID" value="CEG04755.1"/>
    <property type="molecule type" value="Genomic_DNA"/>
</dbReference>
<dbReference type="PANTHER" id="PTHR11067">
    <property type="entry name" value="INOSINE TRIPHOSPHATE PYROPHOSPHATASE/HAM1 PROTEIN"/>
    <property type="match status" value="1"/>
</dbReference>
<dbReference type="InterPro" id="IPR002637">
    <property type="entry name" value="RdgB/HAM1"/>
</dbReference>
<comment type="similarity">
    <text evidence="1">Belongs to the HAM1 NTPase family.</text>
</comment>
<dbReference type="GO" id="GO:0009143">
    <property type="term" value="P:nucleoside triphosphate catabolic process"/>
    <property type="evidence" value="ECO:0007669"/>
    <property type="project" value="InterPro"/>
</dbReference>
<evidence type="ECO:0000256" key="2">
    <source>
        <dbReference type="ARBA" id="ARBA00022801"/>
    </source>
</evidence>
<dbReference type="Gene3D" id="3.90.950.10">
    <property type="match status" value="1"/>
</dbReference>
<dbReference type="Pfam" id="PF01725">
    <property type="entry name" value="Ham1p_like"/>
    <property type="match status" value="1"/>
</dbReference>
<dbReference type="GO" id="GO:0047429">
    <property type="term" value="F:nucleoside triphosphate diphosphatase activity"/>
    <property type="evidence" value="ECO:0007669"/>
    <property type="project" value="InterPro"/>
</dbReference>
<evidence type="ECO:0000313" key="3">
    <source>
        <dbReference type="EMBL" id="CEG04755.1"/>
    </source>
</evidence>
<dbReference type="GO" id="GO:0005737">
    <property type="term" value="C:cytoplasm"/>
    <property type="evidence" value="ECO:0007669"/>
    <property type="project" value="TreeGrafter"/>
</dbReference>
<dbReference type="SUPFAM" id="SSF52972">
    <property type="entry name" value="ITPase-like"/>
    <property type="match status" value="1"/>
</dbReference>
<keyword evidence="2" id="KW-0378">Hydrolase</keyword>
<gene>
    <name evidence="3" type="ORF">BN850_0073990</name>
</gene>
<protein>
    <submittedName>
        <fullName evidence="3">WGS project CBMI000000000 data, contig CS3069_c002007</fullName>
    </submittedName>
</protein>
<proteinExistence type="inferred from homology"/>
<accession>A0A090MGI9</accession>
<organism evidence="3">
    <name type="scientific">Fusarium clavum</name>
    <dbReference type="NCBI Taxonomy" id="2594811"/>
    <lineage>
        <taxon>Eukaryota</taxon>
        <taxon>Fungi</taxon>
        <taxon>Dikarya</taxon>
        <taxon>Ascomycota</taxon>
        <taxon>Pezizomycotina</taxon>
        <taxon>Sordariomycetes</taxon>
        <taxon>Hypocreomycetidae</taxon>
        <taxon>Hypocreales</taxon>
        <taxon>Nectriaceae</taxon>
        <taxon>Fusarium</taxon>
        <taxon>Fusarium incarnatum-equiseti species complex</taxon>
    </lineage>
</organism>
<evidence type="ECO:0000256" key="1">
    <source>
        <dbReference type="ARBA" id="ARBA00008023"/>
    </source>
</evidence>
<name>A0A090MGI9_9HYPO</name>
<comment type="caution">
    <text evidence="3">The sequence shown here is derived from an EMBL/GenBank/DDBJ whole genome shotgun (WGS) entry which is preliminary data.</text>
</comment>
<dbReference type="InterPro" id="IPR029001">
    <property type="entry name" value="ITPase-like_fam"/>
</dbReference>
<dbReference type="AlphaFoldDB" id="A0A090MGI9"/>
<dbReference type="PANTHER" id="PTHR11067:SF9">
    <property type="entry name" value="INOSINE TRIPHOSPHATE PYROPHOSPHATASE"/>
    <property type="match status" value="1"/>
</dbReference>